<organism evidence="2 3">
    <name type="scientific">Streptosporangium pseudovulgare</name>
    <dbReference type="NCBI Taxonomy" id="35765"/>
    <lineage>
        <taxon>Bacteria</taxon>
        <taxon>Bacillati</taxon>
        <taxon>Actinomycetota</taxon>
        <taxon>Actinomycetes</taxon>
        <taxon>Streptosporangiales</taxon>
        <taxon>Streptosporangiaceae</taxon>
        <taxon>Streptosporangium</taxon>
    </lineage>
</organism>
<dbReference type="InterPro" id="IPR008949">
    <property type="entry name" value="Isoprenoid_synthase_dom_sf"/>
</dbReference>
<dbReference type="Pfam" id="PF19086">
    <property type="entry name" value="Terpene_syn_C_2"/>
    <property type="match status" value="1"/>
</dbReference>
<dbReference type="RefSeq" id="WP_189244624.1">
    <property type="nucleotide sequence ID" value="NZ_BMQJ01000001.1"/>
</dbReference>
<evidence type="ECO:0000313" key="2">
    <source>
        <dbReference type="EMBL" id="GGP78413.1"/>
    </source>
</evidence>
<accession>A0ABQ2QEE1</accession>
<feature type="compositionally biased region" description="Gly residues" evidence="1">
    <location>
        <begin position="264"/>
        <end position="275"/>
    </location>
</feature>
<sequence length="346" mass="35709">MRTGLRHGPAGGTAPAAPPISLTERLAALAVPCPVHPSVHRIEAAAIAWSRRHGLRADPGGGAHLLAGRAFAGYGTDAATMFARWLVWMSAAREDPAALAGVPRVARGDEPGPAAVERAFADLWRACAPRMSDGWREGFLAGLAAQCAALLRAAAPAAGDYPPFGRDRFGRYLFDLVEPCAGVEAPAAVRRGPHWAAVVEASCDVVTWCADLMAGGGYLTAAAGLPRSAAGLTGPTAGPTGSTAGLTGSTGGQNGTVGPDGTAGPDGAGGRDGVCGGDPVAWVTDRLVERMDDLWTAARAIPQVVERRGLDTAAAREVIQVTCAFLTIPRAYLEWLLESPRYRHLA</sequence>
<dbReference type="Proteomes" id="UP000611554">
    <property type="component" value="Unassembled WGS sequence"/>
</dbReference>
<reference evidence="3" key="1">
    <citation type="journal article" date="2019" name="Int. J. Syst. Evol. Microbiol.">
        <title>The Global Catalogue of Microorganisms (GCM) 10K type strain sequencing project: providing services to taxonomists for standard genome sequencing and annotation.</title>
        <authorList>
            <consortium name="The Broad Institute Genomics Platform"/>
            <consortium name="The Broad Institute Genome Sequencing Center for Infectious Disease"/>
            <person name="Wu L."/>
            <person name="Ma J."/>
        </authorList>
    </citation>
    <scope>NUCLEOTIDE SEQUENCE [LARGE SCALE GENOMIC DNA]</scope>
    <source>
        <strain evidence="3">JCM 3115</strain>
    </source>
</reference>
<proteinExistence type="predicted"/>
<evidence type="ECO:0000256" key="1">
    <source>
        <dbReference type="SAM" id="MobiDB-lite"/>
    </source>
</evidence>
<gene>
    <name evidence="2" type="ORF">GCM10010140_03260</name>
</gene>
<feature type="compositionally biased region" description="Low complexity" evidence="1">
    <location>
        <begin position="233"/>
        <end position="247"/>
    </location>
</feature>
<name>A0ABQ2QEE1_9ACTN</name>
<dbReference type="EMBL" id="BMQJ01000001">
    <property type="protein sequence ID" value="GGP78413.1"/>
    <property type="molecule type" value="Genomic_DNA"/>
</dbReference>
<feature type="region of interest" description="Disordered" evidence="1">
    <location>
        <begin position="233"/>
        <end position="275"/>
    </location>
</feature>
<comment type="caution">
    <text evidence="2">The sequence shown here is derived from an EMBL/GenBank/DDBJ whole genome shotgun (WGS) entry which is preliminary data.</text>
</comment>
<protein>
    <submittedName>
        <fullName evidence="2">Uncharacterized protein</fullName>
    </submittedName>
</protein>
<evidence type="ECO:0000313" key="3">
    <source>
        <dbReference type="Proteomes" id="UP000611554"/>
    </source>
</evidence>
<keyword evidence="3" id="KW-1185">Reference proteome</keyword>
<dbReference type="Gene3D" id="1.10.600.10">
    <property type="entry name" value="Farnesyl Diphosphate Synthase"/>
    <property type="match status" value="2"/>
</dbReference>
<dbReference type="SUPFAM" id="SSF48576">
    <property type="entry name" value="Terpenoid synthases"/>
    <property type="match status" value="1"/>
</dbReference>